<evidence type="ECO:0000313" key="1">
    <source>
        <dbReference type="EMBL" id="HDD44838.1"/>
    </source>
</evidence>
<accession>A0A7C0Y5E0</accession>
<dbReference type="AlphaFoldDB" id="A0A7C0Y5E0"/>
<name>A0A7C0Y5E0_DESA2</name>
<organism evidence="1">
    <name type="scientific">Desulfofervidus auxilii</name>
    <dbReference type="NCBI Taxonomy" id="1621989"/>
    <lineage>
        <taxon>Bacteria</taxon>
        <taxon>Pseudomonadati</taxon>
        <taxon>Thermodesulfobacteriota</taxon>
        <taxon>Candidatus Desulfofervidia</taxon>
        <taxon>Candidatus Desulfofervidales</taxon>
        <taxon>Candidatus Desulfofervidaceae</taxon>
        <taxon>Candidatus Desulfofervidus</taxon>
    </lineage>
</organism>
<gene>
    <name evidence="1" type="ORF">ENG63_08285</name>
</gene>
<proteinExistence type="predicted"/>
<reference evidence="1" key="1">
    <citation type="journal article" date="2020" name="mSystems">
        <title>Genome- and Community-Level Interaction Insights into Carbon Utilization and Element Cycling Functions of Hydrothermarchaeota in Hydrothermal Sediment.</title>
        <authorList>
            <person name="Zhou Z."/>
            <person name="Liu Y."/>
            <person name="Xu W."/>
            <person name="Pan J."/>
            <person name="Luo Z.H."/>
            <person name="Li M."/>
        </authorList>
    </citation>
    <scope>NUCLEOTIDE SEQUENCE [LARGE SCALE GENOMIC DNA]</scope>
    <source>
        <strain evidence="1">HyVt-233</strain>
    </source>
</reference>
<comment type="caution">
    <text evidence="1">The sequence shown here is derived from an EMBL/GenBank/DDBJ whole genome shotgun (WGS) entry which is preliminary data.</text>
</comment>
<protein>
    <submittedName>
        <fullName evidence="1">Uncharacterized protein</fullName>
    </submittedName>
</protein>
<dbReference type="EMBL" id="DRBS01000307">
    <property type="protein sequence ID" value="HDD44838.1"/>
    <property type="molecule type" value="Genomic_DNA"/>
</dbReference>
<dbReference type="Proteomes" id="UP000886289">
    <property type="component" value="Unassembled WGS sequence"/>
</dbReference>
<sequence length="60" mass="6822">MACSFCNSKGTVPYSYIANVTSNEVKLEYEVICPVCLGTKDEHYIDKIEQSLTEKDKKEK</sequence>